<gene>
    <name evidence="2" type="ORF">PMAYCL1PPCAC_25649</name>
</gene>
<feature type="non-terminal residue" evidence="2">
    <location>
        <position position="1"/>
    </location>
</feature>
<comment type="caution">
    <text evidence="2">The sequence shown here is derived from an EMBL/GenBank/DDBJ whole genome shotgun (WGS) entry which is preliminary data.</text>
</comment>
<dbReference type="Proteomes" id="UP001328107">
    <property type="component" value="Unassembled WGS sequence"/>
</dbReference>
<protein>
    <submittedName>
        <fullName evidence="2">Uncharacterized protein</fullName>
    </submittedName>
</protein>
<proteinExistence type="predicted"/>
<keyword evidence="3" id="KW-1185">Reference proteome</keyword>
<dbReference type="AlphaFoldDB" id="A0AAN5I8K0"/>
<name>A0AAN5I8K0_9BILA</name>
<reference evidence="3" key="1">
    <citation type="submission" date="2022-10" db="EMBL/GenBank/DDBJ databases">
        <title>Genome assembly of Pristionchus species.</title>
        <authorList>
            <person name="Yoshida K."/>
            <person name="Sommer R.J."/>
        </authorList>
    </citation>
    <scope>NUCLEOTIDE SEQUENCE [LARGE SCALE GENOMIC DNA]</scope>
    <source>
        <strain evidence="3">RS5460</strain>
    </source>
</reference>
<dbReference type="EMBL" id="BTRK01000005">
    <property type="protein sequence ID" value="GMR55454.1"/>
    <property type="molecule type" value="Genomic_DNA"/>
</dbReference>
<organism evidence="2 3">
    <name type="scientific">Pristionchus mayeri</name>
    <dbReference type="NCBI Taxonomy" id="1317129"/>
    <lineage>
        <taxon>Eukaryota</taxon>
        <taxon>Metazoa</taxon>
        <taxon>Ecdysozoa</taxon>
        <taxon>Nematoda</taxon>
        <taxon>Chromadorea</taxon>
        <taxon>Rhabditida</taxon>
        <taxon>Rhabditina</taxon>
        <taxon>Diplogasteromorpha</taxon>
        <taxon>Diplogasteroidea</taxon>
        <taxon>Neodiplogasteridae</taxon>
        <taxon>Pristionchus</taxon>
    </lineage>
</organism>
<feature type="region of interest" description="Disordered" evidence="1">
    <location>
        <begin position="1"/>
        <end position="113"/>
    </location>
</feature>
<evidence type="ECO:0000313" key="3">
    <source>
        <dbReference type="Proteomes" id="UP001328107"/>
    </source>
</evidence>
<evidence type="ECO:0000313" key="2">
    <source>
        <dbReference type="EMBL" id="GMR55454.1"/>
    </source>
</evidence>
<accession>A0AAN5I8K0</accession>
<feature type="compositionally biased region" description="Basic and acidic residues" evidence="1">
    <location>
        <begin position="15"/>
        <end position="50"/>
    </location>
</feature>
<feature type="compositionally biased region" description="Polar residues" evidence="1">
    <location>
        <begin position="1"/>
        <end position="13"/>
    </location>
</feature>
<sequence>DRSQTGPDGNTPTIDDVKRRQEKMRKERAPRVEFRERVSYETETKTRDKSSAASMHTAPEQPVTKVDTTQPEANTPEGGAKDEPSRLSADAARKEFGKGRTRTNTRETNDNAN</sequence>
<evidence type="ECO:0000256" key="1">
    <source>
        <dbReference type="SAM" id="MobiDB-lite"/>
    </source>
</evidence>
<feature type="compositionally biased region" description="Basic and acidic residues" evidence="1">
    <location>
        <begin position="79"/>
        <end position="113"/>
    </location>
</feature>
<feature type="non-terminal residue" evidence="2">
    <location>
        <position position="113"/>
    </location>
</feature>